<dbReference type="GO" id="GO:0106300">
    <property type="term" value="P:protein-DNA covalent cross-linking repair"/>
    <property type="evidence" value="ECO:0007669"/>
    <property type="project" value="InterPro"/>
</dbReference>
<feature type="compositionally biased region" description="Polar residues" evidence="8">
    <location>
        <begin position="322"/>
        <end position="332"/>
    </location>
</feature>
<organism evidence="9 10">
    <name type="scientific">Lineolata rhizophorae</name>
    <dbReference type="NCBI Taxonomy" id="578093"/>
    <lineage>
        <taxon>Eukaryota</taxon>
        <taxon>Fungi</taxon>
        <taxon>Dikarya</taxon>
        <taxon>Ascomycota</taxon>
        <taxon>Pezizomycotina</taxon>
        <taxon>Dothideomycetes</taxon>
        <taxon>Dothideomycetes incertae sedis</taxon>
        <taxon>Lineolatales</taxon>
        <taxon>Lineolataceae</taxon>
        <taxon>Lineolata</taxon>
    </lineage>
</organism>
<evidence type="ECO:0000313" key="10">
    <source>
        <dbReference type="Proteomes" id="UP000799766"/>
    </source>
</evidence>
<keyword evidence="10" id="KW-1185">Reference proteome</keyword>
<evidence type="ECO:0000256" key="5">
    <source>
        <dbReference type="ARBA" id="ARBA00023124"/>
    </source>
</evidence>
<feature type="region of interest" description="Disordered" evidence="8">
    <location>
        <begin position="288"/>
        <end position="414"/>
    </location>
</feature>
<dbReference type="PANTHER" id="PTHR13604">
    <property type="entry name" value="DC12-RELATED"/>
    <property type="match status" value="1"/>
</dbReference>
<protein>
    <recommendedName>
        <fullName evidence="11">DUF159 domain protein</fullName>
    </recommendedName>
</protein>
<feature type="compositionally biased region" description="Polar residues" evidence="8">
    <location>
        <begin position="373"/>
        <end position="402"/>
    </location>
</feature>
<keyword evidence="5" id="KW-0190">Covalent protein-DNA linkage</keyword>
<keyword evidence="7" id="KW-0456">Lyase</keyword>
<evidence type="ECO:0000256" key="4">
    <source>
        <dbReference type="ARBA" id="ARBA00022801"/>
    </source>
</evidence>
<dbReference type="InterPro" id="IPR003738">
    <property type="entry name" value="SRAP"/>
</dbReference>
<dbReference type="OrthoDB" id="2111841at2759"/>
<proteinExistence type="inferred from homology"/>
<evidence type="ECO:0000256" key="3">
    <source>
        <dbReference type="ARBA" id="ARBA00022763"/>
    </source>
</evidence>
<reference evidence="9" key="1">
    <citation type="journal article" date="2020" name="Stud. Mycol.">
        <title>101 Dothideomycetes genomes: a test case for predicting lifestyles and emergence of pathogens.</title>
        <authorList>
            <person name="Haridas S."/>
            <person name="Albert R."/>
            <person name="Binder M."/>
            <person name="Bloem J."/>
            <person name="Labutti K."/>
            <person name="Salamov A."/>
            <person name="Andreopoulos B."/>
            <person name="Baker S."/>
            <person name="Barry K."/>
            <person name="Bills G."/>
            <person name="Bluhm B."/>
            <person name="Cannon C."/>
            <person name="Castanera R."/>
            <person name="Culley D."/>
            <person name="Daum C."/>
            <person name="Ezra D."/>
            <person name="Gonzalez J."/>
            <person name="Henrissat B."/>
            <person name="Kuo A."/>
            <person name="Liang C."/>
            <person name="Lipzen A."/>
            <person name="Lutzoni F."/>
            <person name="Magnuson J."/>
            <person name="Mondo S."/>
            <person name="Nolan M."/>
            <person name="Ohm R."/>
            <person name="Pangilinan J."/>
            <person name="Park H.-J."/>
            <person name="Ramirez L."/>
            <person name="Alfaro M."/>
            <person name="Sun H."/>
            <person name="Tritt A."/>
            <person name="Yoshinaga Y."/>
            <person name="Zwiers L.-H."/>
            <person name="Turgeon B."/>
            <person name="Goodwin S."/>
            <person name="Spatafora J."/>
            <person name="Crous P."/>
            <person name="Grigoriev I."/>
        </authorList>
    </citation>
    <scope>NUCLEOTIDE SEQUENCE</scope>
    <source>
        <strain evidence="9">ATCC 16933</strain>
    </source>
</reference>
<accession>A0A6A6P459</accession>
<feature type="compositionally biased region" description="Basic and acidic residues" evidence="8">
    <location>
        <begin position="294"/>
        <end position="320"/>
    </location>
</feature>
<keyword evidence="6" id="KW-0238">DNA-binding</keyword>
<evidence type="ECO:0000256" key="6">
    <source>
        <dbReference type="ARBA" id="ARBA00023125"/>
    </source>
</evidence>
<gene>
    <name evidence="9" type="ORF">BDY21DRAFT_283922</name>
</gene>
<comment type="similarity">
    <text evidence="1">Belongs to the SOS response-associated peptidase family.</text>
</comment>
<name>A0A6A6P459_9PEZI</name>
<keyword evidence="3" id="KW-0227">DNA damage</keyword>
<evidence type="ECO:0000256" key="8">
    <source>
        <dbReference type="SAM" id="MobiDB-lite"/>
    </source>
</evidence>
<evidence type="ECO:0000256" key="7">
    <source>
        <dbReference type="ARBA" id="ARBA00023239"/>
    </source>
</evidence>
<evidence type="ECO:0000256" key="1">
    <source>
        <dbReference type="ARBA" id="ARBA00008136"/>
    </source>
</evidence>
<sequence length="414" mass="46450">MCGRYALALRPSEVRHELESSQMPCDDAPADGAVKQSHNFAPGYYGLVYRADVPDRGAGDTDNKVGESADMHEVIKEIEAQKSFRHPKIGYKLQAMKWGLIPFWTKRTPDYGSVMRTINCRDDSLIENRGMWTTMKRQKRCVVVCQGFYEWLKKNGGKEKIPHFVKRKDGQLMCFAGLWDCVKFEDSDEKLFTYSIITTNSNKHLSFLHDRMPVILDNGSEEMRKWLDPARTEWTIDLQSLLKPYGGELECYPVSRDVGKVGNDSPSFVIPINSSENKSNIANFFGNQKKSAKREHAGVREQERKDESTRYIARPKREGSGKTLSDSETAGETRNDSGAVKQGVKRELSDSGSPSAPSIHADKASKVSPNKGPLQSPSKSIRTTRNVSGNAKQTDQSPSKGPNGTRKITAFFRK</sequence>
<evidence type="ECO:0008006" key="11">
    <source>
        <dbReference type="Google" id="ProtNLM"/>
    </source>
</evidence>
<dbReference type="GO" id="GO:0008233">
    <property type="term" value="F:peptidase activity"/>
    <property type="evidence" value="ECO:0007669"/>
    <property type="project" value="UniProtKB-KW"/>
</dbReference>
<keyword evidence="2" id="KW-0645">Protease</keyword>
<evidence type="ECO:0000256" key="2">
    <source>
        <dbReference type="ARBA" id="ARBA00022670"/>
    </source>
</evidence>
<dbReference type="Proteomes" id="UP000799766">
    <property type="component" value="Unassembled WGS sequence"/>
</dbReference>
<dbReference type="AlphaFoldDB" id="A0A6A6P459"/>
<dbReference type="Pfam" id="PF02586">
    <property type="entry name" value="SRAP"/>
    <property type="match status" value="1"/>
</dbReference>
<dbReference type="GO" id="GO:0016829">
    <property type="term" value="F:lyase activity"/>
    <property type="evidence" value="ECO:0007669"/>
    <property type="project" value="UniProtKB-KW"/>
</dbReference>
<dbReference type="Gene3D" id="3.90.1680.10">
    <property type="entry name" value="SOS response associated peptidase-like"/>
    <property type="match status" value="1"/>
</dbReference>
<dbReference type="SUPFAM" id="SSF143081">
    <property type="entry name" value="BB1717-like"/>
    <property type="match status" value="1"/>
</dbReference>
<dbReference type="PANTHER" id="PTHR13604:SF0">
    <property type="entry name" value="ABASIC SITE PROCESSING PROTEIN HMCES"/>
    <property type="match status" value="1"/>
</dbReference>
<evidence type="ECO:0000313" key="9">
    <source>
        <dbReference type="EMBL" id="KAF2458577.1"/>
    </source>
</evidence>
<dbReference type="InterPro" id="IPR036590">
    <property type="entry name" value="SRAP-like"/>
</dbReference>
<keyword evidence="4" id="KW-0378">Hydrolase</keyword>
<dbReference type="EMBL" id="MU001677">
    <property type="protein sequence ID" value="KAF2458577.1"/>
    <property type="molecule type" value="Genomic_DNA"/>
</dbReference>
<dbReference type="GO" id="GO:0006508">
    <property type="term" value="P:proteolysis"/>
    <property type="evidence" value="ECO:0007669"/>
    <property type="project" value="UniProtKB-KW"/>
</dbReference>
<dbReference type="GO" id="GO:0003697">
    <property type="term" value="F:single-stranded DNA binding"/>
    <property type="evidence" value="ECO:0007669"/>
    <property type="project" value="InterPro"/>
</dbReference>